<dbReference type="AlphaFoldDB" id="A0A0W8GA90"/>
<dbReference type="SUPFAM" id="SSF141868">
    <property type="entry name" value="EAL domain-like"/>
    <property type="match status" value="1"/>
</dbReference>
<evidence type="ECO:0000313" key="2">
    <source>
        <dbReference type="EMBL" id="KUG30048.1"/>
    </source>
</evidence>
<protein>
    <recommendedName>
        <fullName evidence="1">EAL domain-containing protein</fullName>
    </recommendedName>
</protein>
<name>A0A0W8GA90_9ZZZZ</name>
<dbReference type="Gene3D" id="3.20.20.450">
    <property type="entry name" value="EAL domain"/>
    <property type="match status" value="1"/>
</dbReference>
<dbReference type="Pfam" id="PF00563">
    <property type="entry name" value="EAL"/>
    <property type="match status" value="1"/>
</dbReference>
<dbReference type="EMBL" id="LNQE01000007">
    <property type="protein sequence ID" value="KUG30048.1"/>
    <property type="molecule type" value="Genomic_DNA"/>
</dbReference>
<gene>
    <name evidence="2" type="ORF">ASZ90_000050</name>
</gene>
<dbReference type="InterPro" id="IPR001633">
    <property type="entry name" value="EAL_dom"/>
</dbReference>
<reference evidence="2" key="1">
    <citation type="journal article" date="2015" name="Proc. Natl. Acad. Sci. U.S.A.">
        <title>Networks of energetic and metabolic interactions define dynamics in microbial communities.</title>
        <authorList>
            <person name="Embree M."/>
            <person name="Liu J.K."/>
            <person name="Al-Bassam M.M."/>
            <person name="Zengler K."/>
        </authorList>
    </citation>
    <scope>NUCLEOTIDE SEQUENCE</scope>
</reference>
<evidence type="ECO:0000259" key="1">
    <source>
        <dbReference type="Pfam" id="PF00563"/>
    </source>
</evidence>
<proteinExistence type="predicted"/>
<sequence length="261" mass="27384">MVDLETGDVAAVSAAPAWTDVTETARLSLFGLSQATPAPAGFTTGRPAAYAGGQLLPGGGLPLSMLEPVCREYALWSRHGHAPGFLMAAVGAPRGGRDVACAATAAAAVLSGLDIDPARVVLVFDCEELQPEPMTSLNAFLELKRLGLKLGIDFSDIENLPYRFLEMLPADYLRVGHEADQWLSHQAAPAGPGFAERLKNVCGFADNLLMDVIVAGVDSASKYGLLSDVRCRFGQGAYFPAVSPSERPTGLFDSNGPPPGL</sequence>
<feature type="domain" description="EAL" evidence="1">
    <location>
        <begin position="101"/>
        <end position="239"/>
    </location>
</feature>
<comment type="caution">
    <text evidence="2">The sequence shown here is derived from an EMBL/GenBank/DDBJ whole genome shotgun (WGS) entry which is preliminary data.</text>
</comment>
<organism evidence="2">
    <name type="scientific">hydrocarbon metagenome</name>
    <dbReference type="NCBI Taxonomy" id="938273"/>
    <lineage>
        <taxon>unclassified sequences</taxon>
        <taxon>metagenomes</taxon>
        <taxon>ecological metagenomes</taxon>
    </lineage>
</organism>
<dbReference type="InterPro" id="IPR035919">
    <property type="entry name" value="EAL_sf"/>
</dbReference>
<accession>A0A0W8GA90</accession>